<dbReference type="EMBL" id="JMQA01000021">
    <property type="protein sequence ID" value="KFN09777.1"/>
    <property type="molecule type" value="Genomic_DNA"/>
</dbReference>
<organism evidence="1 2">
    <name type="scientific">Paenibacillus macerans</name>
    <name type="common">Bacillus macerans</name>
    <dbReference type="NCBI Taxonomy" id="44252"/>
    <lineage>
        <taxon>Bacteria</taxon>
        <taxon>Bacillati</taxon>
        <taxon>Bacillota</taxon>
        <taxon>Bacilli</taxon>
        <taxon>Bacillales</taxon>
        <taxon>Paenibacillaceae</taxon>
        <taxon>Paenibacillus</taxon>
    </lineage>
</organism>
<proteinExistence type="predicted"/>
<reference evidence="1 2" key="1">
    <citation type="submission" date="2014-04" db="EMBL/GenBank/DDBJ databases">
        <authorList>
            <person name="Bishop-Lilly K.A."/>
            <person name="Broomall S.M."/>
            <person name="Chain P.S."/>
            <person name="Chertkov O."/>
            <person name="Coyne S.R."/>
            <person name="Daligault H.E."/>
            <person name="Davenport K.W."/>
            <person name="Erkkila T."/>
            <person name="Frey K.G."/>
            <person name="Gibbons H.S."/>
            <person name="Gu W."/>
            <person name="Jaissle J."/>
            <person name="Johnson S.L."/>
            <person name="Koroleva G.I."/>
            <person name="Ladner J.T."/>
            <person name="Lo C.-C."/>
            <person name="Minogue T.D."/>
            <person name="Munk C."/>
            <person name="Palacios G.F."/>
            <person name="Redden C.L."/>
            <person name="Rosenzweig C.N."/>
            <person name="Scholz M.B."/>
            <person name="Teshima H."/>
            <person name="Xu Y."/>
        </authorList>
    </citation>
    <scope>NUCLEOTIDE SEQUENCE [LARGE SCALE GENOMIC DNA]</scope>
    <source>
        <strain evidence="1 2">8244</strain>
    </source>
</reference>
<dbReference type="GeneID" id="77006249"/>
<keyword evidence="2" id="KW-1185">Reference proteome</keyword>
<gene>
    <name evidence="1" type="ORF">DJ90_3530</name>
</gene>
<protein>
    <submittedName>
        <fullName evidence="1">Uncharacterized protein</fullName>
    </submittedName>
</protein>
<sequence>MKIGYHTVMLSIPINFYTEEALFKALQQCSERLKAKYYPQKWNHISWTTFELFKDNGLLIYLIDRQYQSNNQKYIYKALEIRLNPRTD</sequence>
<dbReference type="RefSeq" id="WP_036621494.1">
    <property type="nucleotide sequence ID" value="NZ_JAKOBR010000068.1"/>
</dbReference>
<accession>A0A090ZGL0</accession>
<dbReference type="Proteomes" id="UP000029278">
    <property type="component" value="Unassembled WGS sequence"/>
</dbReference>
<evidence type="ECO:0000313" key="1">
    <source>
        <dbReference type="EMBL" id="KFN09777.1"/>
    </source>
</evidence>
<name>A0A090ZGL0_PAEMA</name>
<dbReference type="HOGENOM" id="CLU_2466101_0_0_9"/>
<evidence type="ECO:0000313" key="2">
    <source>
        <dbReference type="Proteomes" id="UP000029278"/>
    </source>
</evidence>
<dbReference type="AlphaFoldDB" id="A0A090ZGL0"/>
<dbReference type="OrthoDB" id="9941258at2"/>
<comment type="caution">
    <text evidence="1">The sequence shown here is derived from an EMBL/GenBank/DDBJ whole genome shotgun (WGS) entry which is preliminary data.</text>
</comment>